<comment type="caution">
    <text evidence="1">The sequence shown here is derived from an EMBL/GenBank/DDBJ whole genome shotgun (WGS) entry which is preliminary data.</text>
</comment>
<proteinExistence type="predicted"/>
<name>A0A7X0FSM9_9MICO</name>
<dbReference type="AlphaFoldDB" id="A0A7X0FSM9"/>
<gene>
    <name evidence="1" type="ORF">HD594_003277</name>
</gene>
<protein>
    <submittedName>
        <fullName evidence="1">Uncharacterized protein</fullName>
    </submittedName>
</protein>
<sequence>MNGAVVVGLGALVAGGLTGCADVSRICYPIPSEVMDDIASRAPGLEPIVGSGVASPRSDNFIYIAMRFSVDGRVDEGVWGDYYGEVIAIDDVARDVSDWPQQLDDGLARDDARSIDDARHCLAQS</sequence>
<dbReference type="EMBL" id="JACHML010000001">
    <property type="protein sequence ID" value="MBB6392964.1"/>
    <property type="molecule type" value="Genomic_DNA"/>
</dbReference>
<dbReference type="RefSeq" id="WP_184752173.1">
    <property type="nucleotide sequence ID" value="NZ_BAAAJR010000001.1"/>
</dbReference>
<evidence type="ECO:0000313" key="1">
    <source>
        <dbReference type="EMBL" id="MBB6392964.1"/>
    </source>
</evidence>
<keyword evidence="2" id="KW-1185">Reference proteome</keyword>
<reference evidence="1 2" key="1">
    <citation type="submission" date="2020-08" db="EMBL/GenBank/DDBJ databases">
        <title>Sequencing the genomes of 1000 actinobacteria strains.</title>
        <authorList>
            <person name="Klenk H.-P."/>
        </authorList>
    </citation>
    <scope>NUCLEOTIDE SEQUENCE [LARGE SCALE GENOMIC DNA]</scope>
    <source>
        <strain evidence="1 2">DSM 12511</strain>
    </source>
</reference>
<accession>A0A7X0FSM9</accession>
<dbReference type="Proteomes" id="UP000537775">
    <property type="component" value="Unassembled WGS sequence"/>
</dbReference>
<evidence type="ECO:0000313" key="2">
    <source>
        <dbReference type="Proteomes" id="UP000537775"/>
    </source>
</evidence>
<organism evidence="1 2">
    <name type="scientific">Microbacterium thalassium</name>
    <dbReference type="NCBI Taxonomy" id="362649"/>
    <lineage>
        <taxon>Bacteria</taxon>
        <taxon>Bacillati</taxon>
        <taxon>Actinomycetota</taxon>
        <taxon>Actinomycetes</taxon>
        <taxon>Micrococcales</taxon>
        <taxon>Microbacteriaceae</taxon>
        <taxon>Microbacterium</taxon>
    </lineage>
</organism>